<comment type="subcellular location">
    <subcellularLocation>
        <location evidence="2">Mitochondrion inner membrane</location>
    </subcellularLocation>
</comment>
<dbReference type="PANTHER" id="PTHR23222:SF0">
    <property type="entry name" value="PROHIBITIN 1"/>
    <property type="match status" value="1"/>
</dbReference>
<keyword evidence="5" id="KW-1185">Reference proteome</keyword>
<gene>
    <name evidence="4" type="ORF">G210_3863</name>
</gene>
<accession>M3K5B8</accession>
<proteinExistence type="inferred from homology"/>
<keyword evidence="2" id="KW-0496">Mitochondrion</keyword>
<dbReference type="GO" id="GO:0007005">
    <property type="term" value="P:mitochondrion organization"/>
    <property type="evidence" value="ECO:0007669"/>
    <property type="project" value="TreeGrafter"/>
</dbReference>
<dbReference type="STRING" id="1245528.M3K5B8"/>
<dbReference type="AlphaFoldDB" id="M3K5B8"/>
<organism evidence="4 5">
    <name type="scientific">Candida maltosa (strain Xu316)</name>
    <name type="common">Yeast</name>
    <dbReference type="NCBI Taxonomy" id="1245528"/>
    <lineage>
        <taxon>Eukaryota</taxon>
        <taxon>Fungi</taxon>
        <taxon>Dikarya</taxon>
        <taxon>Ascomycota</taxon>
        <taxon>Saccharomycotina</taxon>
        <taxon>Pichiomycetes</taxon>
        <taxon>Debaryomycetaceae</taxon>
        <taxon>Candida/Lodderomyces clade</taxon>
        <taxon>Candida</taxon>
    </lineage>
</organism>
<feature type="non-terminal residue" evidence="4">
    <location>
        <position position="1"/>
    </location>
</feature>
<dbReference type="GO" id="GO:0005743">
    <property type="term" value="C:mitochondrial inner membrane"/>
    <property type="evidence" value="ECO:0007669"/>
    <property type="project" value="UniProtKB-SubCell"/>
</dbReference>
<keyword evidence="2" id="KW-0999">Mitochondrion inner membrane</keyword>
<dbReference type="HOGENOM" id="CLU_047969_6_1_1"/>
<comment type="similarity">
    <text evidence="1 2">Belongs to the prohibitin family.</text>
</comment>
<dbReference type="PANTHER" id="PTHR23222">
    <property type="entry name" value="PROHIBITIN"/>
    <property type="match status" value="1"/>
</dbReference>
<feature type="compositionally biased region" description="Polar residues" evidence="3">
    <location>
        <begin position="68"/>
        <end position="79"/>
    </location>
</feature>
<evidence type="ECO:0000313" key="5">
    <source>
        <dbReference type="Proteomes" id="UP000011777"/>
    </source>
</evidence>
<dbReference type="eggNOG" id="KOG3083">
    <property type="taxonomic scope" value="Eukaryota"/>
</dbReference>
<comment type="caution">
    <text evidence="4">The sequence shown here is derived from an EMBL/GenBank/DDBJ whole genome shotgun (WGS) entry which is preliminary data.</text>
</comment>
<protein>
    <recommendedName>
        <fullName evidence="2">Prohibitin</fullName>
    </recommendedName>
</protein>
<evidence type="ECO:0000256" key="1">
    <source>
        <dbReference type="ARBA" id="ARBA00009658"/>
    </source>
</evidence>
<sequence>AEQEKKAAIIRAEGEAESADVVSKALAKAGDGLLMIRRLEASKDIASTLAGSPNITYLPSGQAGSGDGSNNSLLLNIGR</sequence>
<evidence type="ECO:0000256" key="2">
    <source>
        <dbReference type="RuleBase" id="RU366048"/>
    </source>
</evidence>
<dbReference type="InterPro" id="IPR000163">
    <property type="entry name" value="Prohibitin"/>
</dbReference>
<dbReference type="OrthoDB" id="275637at2759"/>
<name>M3K5B8_CANMX</name>
<dbReference type="EMBL" id="AOGT01000244">
    <property type="protein sequence ID" value="EMG50475.1"/>
    <property type="molecule type" value="Genomic_DNA"/>
</dbReference>
<keyword evidence="2" id="KW-0472">Membrane</keyword>
<reference evidence="4 5" key="1">
    <citation type="submission" date="2013-02" db="EMBL/GenBank/DDBJ databases">
        <title>Genome sequence of Candida maltosa Xu316, a potential industrial strain for xylitol and ethanol production.</title>
        <authorList>
            <person name="Yu J."/>
            <person name="Wang Q."/>
            <person name="Geng X."/>
            <person name="Bao W."/>
            <person name="He P."/>
            <person name="Cai J."/>
        </authorList>
    </citation>
    <scope>NUCLEOTIDE SEQUENCE [LARGE SCALE GENOMIC DNA]</scope>
    <source>
        <strain evidence="5">Xu316</strain>
    </source>
</reference>
<evidence type="ECO:0000256" key="3">
    <source>
        <dbReference type="SAM" id="MobiDB-lite"/>
    </source>
</evidence>
<dbReference type="Proteomes" id="UP000011777">
    <property type="component" value="Unassembled WGS sequence"/>
</dbReference>
<evidence type="ECO:0000313" key="4">
    <source>
        <dbReference type="EMBL" id="EMG50475.1"/>
    </source>
</evidence>
<feature type="region of interest" description="Disordered" evidence="3">
    <location>
        <begin position="59"/>
        <end position="79"/>
    </location>
</feature>